<evidence type="ECO:0000256" key="1">
    <source>
        <dbReference type="SAM" id="SignalP"/>
    </source>
</evidence>
<comment type="caution">
    <text evidence="2">The sequence shown here is derived from an EMBL/GenBank/DDBJ whole genome shotgun (WGS) entry which is preliminary data.</text>
</comment>
<dbReference type="OrthoDB" id="5944162at2"/>
<feature type="chain" id="PRO_5012640854" evidence="1">
    <location>
        <begin position="24"/>
        <end position="297"/>
    </location>
</feature>
<dbReference type="RefSeq" id="WP_077478707.1">
    <property type="nucleotide sequence ID" value="NZ_MLHL01000068.1"/>
</dbReference>
<accession>A0A1V3IWL2</accession>
<protein>
    <submittedName>
        <fullName evidence="2">Maltose operon protein MalM</fullName>
    </submittedName>
</protein>
<keyword evidence="3" id="KW-1185">Reference proteome</keyword>
<dbReference type="AlphaFoldDB" id="A0A1V3IWL2"/>
<dbReference type="EMBL" id="MLHL01000068">
    <property type="protein sequence ID" value="OOF46681.1"/>
    <property type="molecule type" value="Genomic_DNA"/>
</dbReference>
<dbReference type="NCBIfam" id="NF007855">
    <property type="entry name" value="PRK10564.1"/>
    <property type="match status" value="1"/>
</dbReference>
<feature type="signal peptide" evidence="1">
    <location>
        <begin position="1"/>
        <end position="23"/>
    </location>
</feature>
<dbReference type="GO" id="GO:0042597">
    <property type="term" value="C:periplasmic space"/>
    <property type="evidence" value="ECO:0007669"/>
    <property type="project" value="InterPro"/>
</dbReference>
<evidence type="ECO:0000313" key="3">
    <source>
        <dbReference type="Proteomes" id="UP000189161"/>
    </source>
</evidence>
<name>A0A1V3IWL2_9PAST</name>
<keyword evidence="1" id="KW-0732">Signal</keyword>
<evidence type="ECO:0000313" key="2">
    <source>
        <dbReference type="EMBL" id="OOF46681.1"/>
    </source>
</evidence>
<dbReference type="Pfam" id="PF07148">
    <property type="entry name" value="MalM"/>
    <property type="match status" value="1"/>
</dbReference>
<dbReference type="InterPro" id="IPR010794">
    <property type="entry name" value="MalM"/>
</dbReference>
<dbReference type="Proteomes" id="UP000189161">
    <property type="component" value="Unassembled WGS sequence"/>
</dbReference>
<sequence length="297" mass="32293">MKKTLFSTALLLANMLVVLPSAATPNHINSTVLSQLNWKDVPYSETLTTTLNAQQKQNFIVPFAGMESPVAAYRIPANQGTLEIRIASPVAKDHVFIPSAIVLDSQFNIAARYSSSDFKFEGERGLQPNRFVAELNLTPAPNQDYIYLLVYTTAQDVQKTTMVPHPAKSFAKATGKQPPAIADIEVKHSSYGEISVNVTAADGTRFIGIPTAIFSGKKSEPSQPVGQAVSQPVQKTTTNTKAVVTAVDKETEAYFKQAVTNALKQNDVNRALNLVNEAEKLGLTSPRKIFLQQVSSK</sequence>
<dbReference type="GO" id="GO:0008643">
    <property type="term" value="P:carbohydrate transport"/>
    <property type="evidence" value="ECO:0007669"/>
    <property type="project" value="InterPro"/>
</dbReference>
<organism evidence="2 3">
    <name type="scientific">Rodentibacter trehalosifermentans</name>
    <dbReference type="NCBI Taxonomy" id="1908263"/>
    <lineage>
        <taxon>Bacteria</taxon>
        <taxon>Pseudomonadati</taxon>
        <taxon>Pseudomonadota</taxon>
        <taxon>Gammaproteobacteria</taxon>
        <taxon>Pasteurellales</taxon>
        <taxon>Pasteurellaceae</taxon>
        <taxon>Rodentibacter</taxon>
    </lineage>
</organism>
<gene>
    <name evidence="2" type="ORF">BKK52_11120</name>
</gene>
<reference evidence="2 3" key="1">
    <citation type="submission" date="2016-10" db="EMBL/GenBank/DDBJ databases">
        <title>Rodentibacter gen. nov. and new species.</title>
        <authorList>
            <person name="Christensen H."/>
        </authorList>
    </citation>
    <scope>NUCLEOTIDE SEQUENCE [LARGE SCALE GENOMIC DNA]</scope>
    <source>
        <strain evidence="2 3">H1987082031</strain>
    </source>
</reference>
<proteinExistence type="predicted"/>